<sequence length="241" mass="26033">MVVALRFTDDAVLLRSVDSDLTAADRSLLTVLVRHWFALDVDLEPINAQLLGDPTLAPLVTKRPRLRPVGYPAPFEAAATTVLGQQVSLAAMRTFAGRLVSGWAGPPIAGWHLFPDPGVVAGVAEDELRAAVGLTHARTRTLLAVAEAFARTASQPRTNPGDFPLTRDELLAIRGIGPWSADYLDVRARLDPDAFTAGDLVLRRALGGVTAQEAAGRAEAWRPYRGHALFHLWSEEAYAKD</sequence>
<dbReference type="EMBL" id="FUHW01000015">
    <property type="protein sequence ID" value="SJM53999.1"/>
    <property type="molecule type" value="Genomic_DNA"/>
</dbReference>
<evidence type="ECO:0000259" key="5">
    <source>
        <dbReference type="SMART" id="SM00478"/>
    </source>
</evidence>
<dbReference type="PANTHER" id="PTHR43003">
    <property type="entry name" value="DNA-3-METHYLADENINE GLYCOSYLASE"/>
    <property type="match status" value="1"/>
</dbReference>
<dbReference type="GO" id="GO:0006307">
    <property type="term" value="P:DNA alkylation repair"/>
    <property type="evidence" value="ECO:0007669"/>
    <property type="project" value="TreeGrafter"/>
</dbReference>
<gene>
    <name evidence="6" type="ORF">FM101_03430</name>
</gene>
<keyword evidence="6" id="KW-0489">Methyltransferase</keyword>
<dbReference type="GO" id="GO:0006285">
    <property type="term" value="P:base-excision repair, AP site formation"/>
    <property type="evidence" value="ECO:0007669"/>
    <property type="project" value="TreeGrafter"/>
</dbReference>
<evidence type="ECO:0000256" key="4">
    <source>
        <dbReference type="ARBA" id="ARBA00023204"/>
    </source>
</evidence>
<dbReference type="PANTHER" id="PTHR43003:SF13">
    <property type="entry name" value="DNA-3-METHYLADENINE GLYCOSYLASE 2"/>
    <property type="match status" value="1"/>
</dbReference>
<dbReference type="Proteomes" id="UP000195913">
    <property type="component" value="Unassembled WGS sequence"/>
</dbReference>
<feature type="domain" description="HhH-GPD" evidence="5">
    <location>
        <begin position="83"/>
        <end position="237"/>
    </location>
</feature>
<dbReference type="EC" id="3.2.2.21" evidence="2"/>
<dbReference type="Gene3D" id="1.10.340.30">
    <property type="entry name" value="Hypothetical protein, domain 2"/>
    <property type="match status" value="1"/>
</dbReference>
<accession>A0A1R4FDP8</accession>
<reference evidence="6 7" key="1">
    <citation type="submission" date="2017-02" db="EMBL/GenBank/DDBJ databases">
        <authorList>
            <person name="Peterson S.W."/>
        </authorList>
    </citation>
    <scope>NUCLEOTIDE SEQUENCE [LARGE SCALE GENOMIC DNA]</scope>
    <source>
        <strain evidence="6 7">B Ar 00.02</strain>
    </source>
</reference>
<evidence type="ECO:0000256" key="1">
    <source>
        <dbReference type="ARBA" id="ARBA00000086"/>
    </source>
</evidence>
<dbReference type="InterPro" id="IPR011257">
    <property type="entry name" value="DNA_glycosylase"/>
</dbReference>
<keyword evidence="3" id="KW-0227">DNA damage</keyword>
<dbReference type="GO" id="GO:0008168">
    <property type="term" value="F:methyltransferase activity"/>
    <property type="evidence" value="ECO:0007669"/>
    <property type="project" value="UniProtKB-KW"/>
</dbReference>
<keyword evidence="4" id="KW-0234">DNA repair</keyword>
<evidence type="ECO:0000313" key="7">
    <source>
        <dbReference type="Proteomes" id="UP000195913"/>
    </source>
</evidence>
<comment type="catalytic activity">
    <reaction evidence="1">
        <text>Hydrolysis of alkylated DNA, releasing 3-methyladenine, 3-methylguanine, 7-methylguanine and 7-methyladenine.</text>
        <dbReference type="EC" id="3.2.2.21"/>
    </reaction>
</comment>
<dbReference type="GO" id="GO:0043916">
    <property type="term" value="F:DNA-7-methylguanine glycosylase activity"/>
    <property type="evidence" value="ECO:0007669"/>
    <property type="project" value="TreeGrafter"/>
</dbReference>
<dbReference type="SUPFAM" id="SSF48150">
    <property type="entry name" value="DNA-glycosylase"/>
    <property type="match status" value="1"/>
</dbReference>
<dbReference type="GO" id="GO:0032131">
    <property type="term" value="F:alkylated DNA binding"/>
    <property type="evidence" value="ECO:0007669"/>
    <property type="project" value="TreeGrafter"/>
</dbReference>
<evidence type="ECO:0000256" key="2">
    <source>
        <dbReference type="ARBA" id="ARBA00012000"/>
    </source>
</evidence>
<organism evidence="6 7">
    <name type="scientific">Arthrobacter rhombi</name>
    <dbReference type="NCBI Taxonomy" id="71253"/>
    <lineage>
        <taxon>Bacteria</taxon>
        <taxon>Bacillati</taxon>
        <taxon>Actinomycetota</taxon>
        <taxon>Actinomycetes</taxon>
        <taxon>Micrococcales</taxon>
        <taxon>Micrococcaceae</taxon>
        <taxon>Arthrobacter</taxon>
    </lineage>
</organism>
<dbReference type="InterPro" id="IPR023170">
    <property type="entry name" value="HhH_base_excis_C"/>
</dbReference>
<keyword evidence="7" id="KW-1185">Reference proteome</keyword>
<dbReference type="SMART" id="SM00478">
    <property type="entry name" value="ENDO3c"/>
    <property type="match status" value="1"/>
</dbReference>
<protein>
    <recommendedName>
        <fullName evidence="2">DNA-3-methyladenine glycosylase II</fullName>
        <ecNumber evidence="2">3.2.2.21</ecNumber>
    </recommendedName>
</protein>
<proteinExistence type="predicted"/>
<keyword evidence="6" id="KW-0808">Transferase</keyword>
<dbReference type="Gene3D" id="1.10.1670.10">
    <property type="entry name" value="Helix-hairpin-Helix base-excision DNA repair enzymes (C-terminal)"/>
    <property type="match status" value="1"/>
</dbReference>
<dbReference type="GO" id="GO:0032259">
    <property type="term" value="P:methylation"/>
    <property type="evidence" value="ECO:0007669"/>
    <property type="project" value="UniProtKB-KW"/>
</dbReference>
<evidence type="ECO:0000313" key="6">
    <source>
        <dbReference type="EMBL" id="SJM53999.1"/>
    </source>
</evidence>
<name>A0A1R4FDP8_9MICC</name>
<dbReference type="Pfam" id="PF00730">
    <property type="entry name" value="HhH-GPD"/>
    <property type="match status" value="1"/>
</dbReference>
<dbReference type="AlphaFoldDB" id="A0A1R4FDP8"/>
<dbReference type="GO" id="GO:0032993">
    <property type="term" value="C:protein-DNA complex"/>
    <property type="evidence" value="ECO:0007669"/>
    <property type="project" value="TreeGrafter"/>
</dbReference>
<dbReference type="GO" id="GO:0005737">
    <property type="term" value="C:cytoplasm"/>
    <property type="evidence" value="ECO:0007669"/>
    <property type="project" value="TreeGrafter"/>
</dbReference>
<dbReference type="InterPro" id="IPR051912">
    <property type="entry name" value="Alkylbase_DNA_Glycosylase/TA"/>
</dbReference>
<evidence type="ECO:0000256" key="3">
    <source>
        <dbReference type="ARBA" id="ARBA00022763"/>
    </source>
</evidence>
<dbReference type="InterPro" id="IPR003265">
    <property type="entry name" value="HhH-GPD_domain"/>
</dbReference>
<dbReference type="GO" id="GO:0008725">
    <property type="term" value="F:DNA-3-methyladenine glycosylase activity"/>
    <property type="evidence" value="ECO:0007669"/>
    <property type="project" value="TreeGrafter"/>
</dbReference>